<feature type="transmembrane region" description="Helical" evidence="1">
    <location>
        <begin position="129"/>
        <end position="150"/>
    </location>
</feature>
<dbReference type="AlphaFoldDB" id="A0A1H2V519"/>
<protein>
    <submittedName>
        <fullName evidence="2">Rod shape-determining protein MreD</fullName>
    </submittedName>
</protein>
<proteinExistence type="predicted"/>
<reference evidence="3" key="1">
    <citation type="submission" date="2016-10" db="EMBL/GenBank/DDBJ databases">
        <authorList>
            <person name="Varghese N."/>
            <person name="Submissions S."/>
        </authorList>
    </citation>
    <scope>NUCLEOTIDE SEQUENCE [LARGE SCALE GENOMIC DNA]</scope>
    <source>
        <strain evidence="3">DSM 26922</strain>
    </source>
</reference>
<dbReference type="RefSeq" id="WP_089946038.1">
    <property type="nucleotide sequence ID" value="NZ_FNOI01000002.1"/>
</dbReference>
<feature type="transmembrane region" description="Helical" evidence="1">
    <location>
        <begin position="54"/>
        <end position="73"/>
    </location>
</feature>
<evidence type="ECO:0000313" key="3">
    <source>
        <dbReference type="Proteomes" id="UP000199441"/>
    </source>
</evidence>
<dbReference type="STRING" id="670155.SAMN04488001_1407"/>
<accession>A0A1H2V519</accession>
<gene>
    <name evidence="2" type="ORF">SAMN04488001_1407</name>
</gene>
<organism evidence="2 3">
    <name type="scientific">Litoreibacter albidus</name>
    <dbReference type="NCBI Taxonomy" id="670155"/>
    <lineage>
        <taxon>Bacteria</taxon>
        <taxon>Pseudomonadati</taxon>
        <taxon>Pseudomonadota</taxon>
        <taxon>Alphaproteobacteria</taxon>
        <taxon>Rhodobacterales</taxon>
        <taxon>Roseobacteraceae</taxon>
        <taxon>Litoreibacter</taxon>
    </lineage>
</organism>
<dbReference type="EMBL" id="FNOI01000002">
    <property type="protein sequence ID" value="SDW63411.1"/>
    <property type="molecule type" value="Genomic_DNA"/>
</dbReference>
<keyword evidence="1" id="KW-1133">Transmembrane helix</keyword>
<dbReference type="OrthoDB" id="7629477at2"/>
<name>A0A1H2V519_9RHOB</name>
<evidence type="ECO:0000313" key="2">
    <source>
        <dbReference type="EMBL" id="SDW63411.1"/>
    </source>
</evidence>
<feature type="transmembrane region" description="Helical" evidence="1">
    <location>
        <begin position="162"/>
        <end position="182"/>
    </location>
</feature>
<sequence length="199" mass="21819">MIDPITWRRFQNRVLFLVVCALIIFSQLLPLNTAPAAIKLLDPETGRAVQVGGAYFSLPGPDLLFCLTAAYLMRRPRWAPVALIVVVQLLADILFLRPLGLWPAISLIGFEFLRRQTNASNEVSVPLEIALVVGTFTAAVFANGLAQLIFAVPQPSFLSSVLHILTTALAYPLVIAFTHFILRVRRAGVRELDSDGVIG</sequence>
<keyword evidence="1" id="KW-0472">Membrane</keyword>
<evidence type="ECO:0000256" key="1">
    <source>
        <dbReference type="SAM" id="Phobius"/>
    </source>
</evidence>
<dbReference type="Proteomes" id="UP000199441">
    <property type="component" value="Unassembled WGS sequence"/>
</dbReference>
<keyword evidence="3" id="KW-1185">Reference proteome</keyword>
<keyword evidence="1" id="KW-0812">Transmembrane</keyword>